<dbReference type="OrthoDB" id="3526371at2759"/>
<proteinExistence type="predicted"/>
<gene>
    <name evidence="1" type="ORF">L207DRAFT_639031</name>
</gene>
<evidence type="ECO:0000313" key="1">
    <source>
        <dbReference type="EMBL" id="PMD33610.1"/>
    </source>
</evidence>
<dbReference type="Proteomes" id="UP000235786">
    <property type="component" value="Unassembled WGS sequence"/>
</dbReference>
<organism evidence="1 2">
    <name type="scientific">Hyaloscypha variabilis (strain UAMH 11265 / GT02V1 / F)</name>
    <name type="common">Meliniomyces variabilis</name>
    <dbReference type="NCBI Taxonomy" id="1149755"/>
    <lineage>
        <taxon>Eukaryota</taxon>
        <taxon>Fungi</taxon>
        <taxon>Dikarya</taxon>
        <taxon>Ascomycota</taxon>
        <taxon>Pezizomycotina</taxon>
        <taxon>Leotiomycetes</taxon>
        <taxon>Helotiales</taxon>
        <taxon>Hyaloscyphaceae</taxon>
        <taxon>Hyaloscypha</taxon>
        <taxon>Hyaloscypha variabilis</taxon>
    </lineage>
</organism>
<protein>
    <submittedName>
        <fullName evidence="1">Uncharacterized protein</fullName>
    </submittedName>
</protein>
<accession>A0A2J6R518</accession>
<sequence length="258" mass="29789">MNASAILEEIQPLADLAHEVMQAHHALRLSLQYNHYHHSTKDKLDCYIKALENLSSKAPNFPEGFLPPPYLEHIPKLRLEADQRLADISEVKTRVEQFIENPPKQSIDVNQRNIYALLNERPAPTINLLHSICRKSSDRAYNGVYYPYSFMVDPLYLDAQEPDVPRLEWTRDLNGPTPLRMCVQLKSDVPEDEVERFGKMLPVGAVREEYTKALPEDLHRVYWVIGLTGDEREVLLLHPLVRGIRPFQPKFNISLAFD</sequence>
<name>A0A2J6R518_HYAVF</name>
<reference evidence="1 2" key="1">
    <citation type="submission" date="2016-04" db="EMBL/GenBank/DDBJ databases">
        <title>A degradative enzymes factory behind the ericoid mycorrhizal symbiosis.</title>
        <authorList>
            <consortium name="DOE Joint Genome Institute"/>
            <person name="Martino E."/>
            <person name="Morin E."/>
            <person name="Grelet G."/>
            <person name="Kuo A."/>
            <person name="Kohler A."/>
            <person name="Daghino S."/>
            <person name="Barry K."/>
            <person name="Choi C."/>
            <person name="Cichocki N."/>
            <person name="Clum A."/>
            <person name="Copeland A."/>
            <person name="Hainaut M."/>
            <person name="Haridas S."/>
            <person name="Labutti K."/>
            <person name="Lindquist E."/>
            <person name="Lipzen A."/>
            <person name="Khouja H.-R."/>
            <person name="Murat C."/>
            <person name="Ohm R."/>
            <person name="Olson A."/>
            <person name="Spatafora J."/>
            <person name="Veneault-Fourrey C."/>
            <person name="Henrissat B."/>
            <person name="Grigoriev I."/>
            <person name="Martin F."/>
            <person name="Perotto S."/>
        </authorList>
    </citation>
    <scope>NUCLEOTIDE SEQUENCE [LARGE SCALE GENOMIC DNA]</scope>
    <source>
        <strain evidence="1 2">F</strain>
    </source>
</reference>
<evidence type="ECO:0000313" key="2">
    <source>
        <dbReference type="Proteomes" id="UP000235786"/>
    </source>
</evidence>
<dbReference type="AlphaFoldDB" id="A0A2J6R518"/>
<dbReference type="EMBL" id="KZ613955">
    <property type="protein sequence ID" value="PMD33610.1"/>
    <property type="molecule type" value="Genomic_DNA"/>
</dbReference>
<keyword evidence="2" id="KW-1185">Reference proteome</keyword>